<feature type="coiled-coil region" evidence="1">
    <location>
        <begin position="97"/>
        <end position="145"/>
    </location>
</feature>
<protein>
    <submittedName>
        <fullName evidence="2">Uncharacterized protein</fullName>
    </submittedName>
</protein>
<comment type="caution">
    <text evidence="2">The sequence shown here is derived from an EMBL/GenBank/DDBJ whole genome shotgun (WGS) entry which is preliminary data.</text>
</comment>
<reference evidence="2" key="1">
    <citation type="journal article" date="2023" name="bioRxiv">
        <title>Scaffold-level genome assemblies of two parasitoid biocontrol wasps reveal the parthenogenesis mechanism and an associated novel virus.</title>
        <authorList>
            <person name="Inwood S."/>
            <person name="Skelly J."/>
            <person name="Guhlin J."/>
            <person name="Harrop T."/>
            <person name="Goldson S."/>
            <person name="Dearden P."/>
        </authorList>
    </citation>
    <scope>NUCLEOTIDE SEQUENCE</scope>
    <source>
        <strain evidence="2">Irish</strain>
        <tissue evidence="2">Whole body</tissue>
    </source>
</reference>
<evidence type="ECO:0000256" key="1">
    <source>
        <dbReference type="SAM" id="Coils"/>
    </source>
</evidence>
<gene>
    <name evidence="2" type="ORF">PV328_000155</name>
</gene>
<keyword evidence="3" id="KW-1185">Reference proteome</keyword>
<evidence type="ECO:0000313" key="2">
    <source>
        <dbReference type="EMBL" id="KAK0175968.1"/>
    </source>
</evidence>
<reference evidence="2" key="2">
    <citation type="submission" date="2023-03" db="EMBL/GenBank/DDBJ databases">
        <authorList>
            <person name="Inwood S.N."/>
            <person name="Skelly J.G."/>
            <person name="Guhlin J."/>
            <person name="Harrop T.W.R."/>
            <person name="Goldson S.G."/>
            <person name="Dearden P.K."/>
        </authorList>
    </citation>
    <scope>NUCLEOTIDE SEQUENCE</scope>
    <source>
        <strain evidence="2">Irish</strain>
        <tissue evidence="2">Whole body</tissue>
    </source>
</reference>
<dbReference type="EMBL" id="JAQQBS010000001">
    <property type="protein sequence ID" value="KAK0175968.1"/>
    <property type="molecule type" value="Genomic_DNA"/>
</dbReference>
<organism evidence="2 3">
    <name type="scientific">Microctonus aethiopoides</name>
    <dbReference type="NCBI Taxonomy" id="144406"/>
    <lineage>
        <taxon>Eukaryota</taxon>
        <taxon>Metazoa</taxon>
        <taxon>Ecdysozoa</taxon>
        <taxon>Arthropoda</taxon>
        <taxon>Hexapoda</taxon>
        <taxon>Insecta</taxon>
        <taxon>Pterygota</taxon>
        <taxon>Neoptera</taxon>
        <taxon>Endopterygota</taxon>
        <taxon>Hymenoptera</taxon>
        <taxon>Apocrita</taxon>
        <taxon>Ichneumonoidea</taxon>
        <taxon>Braconidae</taxon>
        <taxon>Euphorinae</taxon>
        <taxon>Microctonus</taxon>
    </lineage>
</organism>
<keyword evidence="1" id="KW-0175">Coiled coil</keyword>
<accession>A0AA39FUI8</accession>
<evidence type="ECO:0000313" key="3">
    <source>
        <dbReference type="Proteomes" id="UP001168990"/>
    </source>
</evidence>
<dbReference type="Proteomes" id="UP001168990">
    <property type="component" value="Unassembled WGS sequence"/>
</dbReference>
<dbReference type="AlphaFoldDB" id="A0AA39FUI8"/>
<proteinExistence type="predicted"/>
<sequence>MAKNNGNELLNLENVIDELTLDDTYDHLKDIQAELHENIQQLLVDINDTNNHEVQQLLPHSAITPDYILKKQKRLVQELLKHDHGYDRRIDPICSTIDAKKTTILELEQEITDAKITLDRLRDDVSILKKNIACLESEKKGLERMKETCIDAIERNITGNIVNSENVKQTKELFLEVKADLGSLVGIMFPEHEDFRQILADLSKAYMKGGDDVYVDVGSDYIDCVKFMVEADIATYHPNDKNKLRLVDLL</sequence>
<name>A0AA39FUI8_9HYME</name>